<proteinExistence type="inferred from homology"/>
<dbReference type="Gene3D" id="3.90.550.10">
    <property type="entry name" value="Spore Coat Polysaccharide Biosynthesis Protein SpsA, Chain A"/>
    <property type="match status" value="1"/>
</dbReference>
<dbReference type="PANTHER" id="PTHR43179:SF12">
    <property type="entry name" value="GALACTOFURANOSYLTRANSFERASE GLFT2"/>
    <property type="match status" value="1"/>
</dbReference>
<dbReference type="RefSeq" id="WP_015258690.1">
    <property type="nucleotide sequence ID" value="NC_019902.2"/>
</dbReference>
<accession>L0DWY8</accession>
<evidence type="ECO:0000256" key="3">
    <source>
        <dbReference type="ARBA" id="ARBA00022679"/>
    </source>
</evidence>
<dbReference type="OrthoDB" id="9771846at2"/>
<evidence type="ECO:0000256" key="2">
    <source>
        <dbReference type="ARBA" id="ARBA00022676"/>
    </source>
</evidence>
<keyword evidence="4" id="KW-1133">Transmembrane helix</keyword>
<reference evidence="6" key="1">
    <citation type="submission" date="2015-12" db="EMBL/GenBank/DDBJ databases">
        <authorList>
            <person name="Tikhonova T.V."/>
            <person name="Pavlov A.R."/>
            <person name="Beletsky A.V."/>
            <person name="Mardanov A.V."/>
            <person name="Sorokin D.Y."/>
            <person name="Ravin N.V."/>
            <person name="Popov V.O."/>
        </authorList>
    </citation>
    <scope>NUCLEOTIDE SEQUENCE</scope>
    <source>
        <strain evidence="6">DSM 14787</strain>
    </source>
</reference>
<name>L0DWY8_THIND</name>
<keyword evidence="7" id="KW-1185">Reference proteome</keyword>
<evidence type="ECO:0000256" key="4">
    <source>
        <dbReference type="SAM" id="Phobius"/>
    </source>
</evidence>
<organism evidence="6 7">
    <name type="scientific">Thioalkalivibrio nitratireducens (strain DSM 14787 / UNIQEM 213 / ALEN2)</name>
    <dbReference type="NCBI Taxonomy" id="1255043"/>
    <lineage>
        <taxon>Bacteria</taxon>
        <taxon>Pseudomonadati</taxon>
        <taxon>Pseudomonadota</taxon>
        <taxon>Gammaproteobacteria</taxon>
        <taxon>Chromatiales</taxon>
        <taxon>Ectothiorhodospiraceae</taxon>
        <taxon>Thioalkalivibrio</taxon>
    </lineage>
</organism>
<dbReference type="PATRIC" id="fig|1255043.3.peg.1926"/>
<keyword evidence="4" id="KW-0812">Transmembrane</keyword>
<evidence type="ECO:0000259" key="5">
    <source>
        <dbReference type="Pfam" id="PF00535"/>
    </source>
</evidence>
<protein>
    <submittedName>
        <fullName evidence="6">Glycosyltransferase</fullName>
    </submittedName>
</protein>
<comment type="similarity">
    <text evidence="1">Belongs to the glycosyltransferase 2 family.</text>
</comment>
<sequence length="330" mass="36281">MSAPRIGVVIVHWNSPELLDTCLSHLAAQTLQPARTVVVDNASRDFDAAARRRAFPGVTFVMLDENLGFAGGANRGARELGDCDWLAFLNPDAFPETGWLEALAAAALAHPGAASFASCMLKVTPADRFDGTGDVYHLSGRVWRRAEGCSVDPADAGDGEVFSACAGAGMYRRDAFESTGGFDEHFFCYLEDVDLGFRLRLAGFRCVYAPAARVRHIGSAVTGRHSDFSIYHGHRNLVWTFVRNMPAILFWPLLPGHLLLNLATIVLFTVRGRAAVIGRAKRDALRALPRVWRERGRIQRQRRTGSAAIWQALDKGRPWPRCRPGPTGKR</sequence>
<dbReference type="PANTHER" id="PTHR43179">
    <property type="entry name" value="RHAMNOSYLTRANSFERASE WBBL"/>
    <property type="match status" value="1"/>
</dbReference>
<dbReference type="Pfam" id="PF00535">
    <property type="entry name" value="Glycos_transf_2"/>
    <property type="match status" value="1"/>
</dbReference>
<keyword evidence="2" id="KW-0328">Glycosyltransferase</keyword>
<dbReference type="InterPro" id="IPR001173">
    <property type="entry name" value="Glyco_trans_2-like"/>
</dbReference>
<gene>
    <name evidence="6" type="ordered locus">TVNIR_1902</name>
</gene>
<dbReference type="Proteomes" id="UP000010809">
    <property type="component" value="Chromosome"/>
</dbReference>
<dbReference type="SUPFAM" id="SSF53448">
    <property type="entry name" value="Nucleotide-diphospho-sugar transferases"/>
    <property type="match status" value="1"/>
</dbReference>
<evidence type="ECO:0000256" key="1">
    <source>
        <dbReference type="ARBA" id="ARBA00006739"/>
    </source>
</evidence>
<keyword evidence="3" id="KW-0808">Transferase</keyword>
<dbReference type="AlphaFoldDB" id="L0DWY8"/>
<evidence type="ECO:0000313" key="6">
    <source>
        <dbReference type="EMBL" id="AGA33563.1"/>
    </source>
</evidence>
<evidence type="ECO:0000313" key="7">
    <source>
        <dbReference type="Proteomes" id="UP000010809"/>
    </source>
</evidence>
<dbReference type="CDD" id="cd04186">
    <property type="entry name" value="GT_2_like_c"/>
    <property type="match status" value="1"/>
</dbReference>
<dbReference type="KEGG" id="tni:TVNIR_1902"/>
<dbReference type="eggNOG" id="COG1216">
    <property type="taxonomic scope" value="Bacteria"/>
</dbReference>
<dbReference type="GO" id="GO:0016757">
    <property type="term" value="F:glycosyltransferase activity"/>
    <property type="evidence" value="ECO:0007669"/>
    <property type="project" value="UniProtKB-KW"/>
</dbReference>
<feature type="domain" description="Glycosyltransferase 2-like" evidence="5">
    <location>
        <begin position="8"/>
        <end position="178"/>
    </location>
</feature>
<dbReference type="HOGENOM" id="CLU_023845_4_0_6"/>
<dbReference type="InterPro" id="IPR029044">
    <property type="entry name" value="Nucleotide-diphossugar_trans"/>
</dbReference>
<keyword evidence="4" id="KW-0472">Membrane</keyword>
<dbReference type="EMBL" id="CP003989">
    <property type="protein sequence ID" value="AGA33563.1"/>
    <property type="molecule type" value="Genomic_DNA"/>
</dbReference>
<feature type="transmembrane region" description="Helical" evidence="4">
    <location>
        <begin position="249"/>
        <end position="270"/>
    </location>
</feature>
<dbReference type="STRING" id="1255043.TVNIR_1902"/>